<keyword evidence="2" id="KW-1185">Reference proteome</keyword>
<dbReference type="Proteomes" id="UP001549207">
    <property type="component" value="Unassembled WGS sequence"/>
</dbReference>
<dbReference type="EMBL" id="JBEPNJ010000032">
    <property type="protein sequence ID" value="MET3774416.1"/>
    <property type="molecule type" value="Genomic_DNA"/>
</dbReference>
<name>A0ACC6TL22_9MICC</name>
<protein>
    <submittedName>
        <fullName evidence="1">Pyruvate/2-oxoglutarate/acetoin dehydrogenase E1 component</fullName>
    </submittedName>
</protein>
<sequence>MTTGAATNESSRIVNMSKALNEGMDVAFGLDERVVLLGEDVADPAGGVFKVTKGLSEKYGTDRVRATPIAEAAIVGSAIGLSLGGYRPIAEIMFFDFITVGLDQIVNHAAKLRYMSGGHTPVPLTIRTTVGSSRFGAQHAQSLESWFMHTPGINVVVPSTPADARGLMLTSIFGDDPTLFIEHSEMLFSVKGPVPDGDVRIPFGVADIKRHGSDVTVVTYGPQVAIALAAAEELSAEGIELEVIDLRTLVPLDMQTVLESVSRTRRAIVTHQATTSVGPGAEIASRITEELFSDLEAPVVRIGAPSVPVPFSTSLNIFPTPETIKDAARQLCRVPLSTK</sequence>
<evidence type="ECO:0000313" key="2">
    <source>
        <dbReference type="Proteomes" id="UP001549207"/>
    </source>
</evidence>
<comment type="caution">
    <text evidence="1">The sequence shown here is derived from an EMBL/GenBank/DDBJ whole genome shotgun (WGS) entry which is preliminary data.</text>
</comment>
<organism evidence="1 2">
    <name type="scientific">Arthrobacter nitrophenolicus</name>
    <dbReference type="NCBI Taxonomy" id="683150"/>
    <lineage>
        <taxon>Bacteria</taxon>
        <taxon>Bacillati</taxon>
        <taxon>Actinomycetota</taxon>
        <taxon>Actinomycetes</taxon>
        <taxon>Micrococcales</taxon>
        <taxon>Micrococcaceae</taxon>
        <taxon>Arthrobacter</taxon>
    </lineage>
</organism>
<gene>
    <name evidence="1" type="ORF">ABIC98_004092</name>
</gene>
<accession>A0ACC6TL22</accession>
<reference evidence="1" key="1">
    <citation type="submission" date="2024-06" db="EMBL/GenBank/DDBJ databases">
        <title>Genomic Encyclopedia of Type Strains, Phase IV (KMG-IV): sequencing the most valuable type-strain genomes for metagenomic binning, comparative biology and taxonomic classification.</title>
        <authorList>
            <person name="Goeker M."/>
        </authorList>
    </citation>
    <scope>NUCLEOTIDE SEQUENCE</scope>
    <source>
        <strain evidence="1">SJCon</strain>
    </source>
</reference>
<evidence type="ECO:0000313" key="1">
    <source>
        <dbReference type="EMBL" id="MET3774416.1"/>
    </source>
</evidence>
<proteinExistence type="predicted"/>
<keyword evidence="1" id="KW-0670">Pyruvate</keyword>